<gene>
    <name evidence="1" type="primary">higB-2_5</name>
    <name evidence="1" type="ORF">OJF2_76280</name>
</gene>
<dbReference type="PIRSF" id="PIRSF039032">
    <property type="entry name" value="HigB-2"/>
    <property type="match status" value="1"/>
</dbReference>
<proteinExistence type="predicted"/>
<keyword evidence="2" id="KW-1185">Reference proteome</keyword>
<sequence length="127" mass="14367">MSHPPGFRPERLLTFIQVPPFPGQFHRLKLTDEDLRGIEITILDDPRQGVVVAGTHGLRKMRFARRGSNAGKSGAYRIFYLHLEEYGTVFLWAIILKGEAENLSAADREAIGRQVLRARQALERGVE</sequence>
<accession>A0A5B9WED1</accession>
<dbReference type="AlphaFoldDB" id="A0A5B9WED1"/>
<evidence type="ECO:0000313" key="1">
    <source>
        <dbReference type="EMBL" id="QEH39016.1"/>
    </source>
</evidence>
<reference evidence="1 2" key="1">
    <citation type="submission" date="2019-08" db="EMBL/GenBank/DDBJ databases">
        <title>Deep-cultivation of Planctomycetes and their phenomic and genomic characterization uncovers novel biology.</title>
        <authorList>
            <person name="Wiegand S."/>
            <person name="Jogler M."/>
            <person name="Boedeker C."/>
            <person name="Pinto D."/>
            <person name="Vollmers J."/>
            <person name="Rivas-Marin E."/>
            <person name="Kohn T."/>
            <person name="Peeters S.H."/>
            <person name="Heuer A."/>
            <person name="Rast P."/>
            <person name="Oberbeckmann S."/>
            <person name="Bunk B."/>
            <person name="Jeske O."/>
            <person name="Meyerdierks A."/>
            <person name="Storesund J.E."/>
            <person name="Kallscheuer N."/>
            <person name="Luecker S."/>
            <person name="Lage O.M."/>
            <person name="Pohl T."/>
            <person name="Merkel B.J."/>
            <person name="Hornburger P."/>
            <person name="Mueller R.-W."/>
            <person name="Bruemmer F."/>
            <person name="Labrenz M."/>
            <person name="Spormann A.M."/>
            <person name="Op den Camp H."/>
            <person name="Overmann J."/>
            <person name="Amann R."/>
            <person name="Jetten M.S.M."/>
            <person name="Mascher T."/>
            <person name="Medema M.H."/>
            <person name="Devos D.P."/>
            <person name="Kaster A.-K."/>
            <person name="Ovreas L."/>
            <person name="Rohde M."/>
            <person name="Galperin M.Y."/>
            <person name="Jogler C."/>
        </authorList>
    </citation>
    <scope>NUCLEOTIDE SEQUENCE [LARGE SCALE GENOMIC DNA]</scope>
    <source>
        <strain evidence="1 2">OJF2</strain>
    </source>
</reference>
<dbReference type="KEGG" id="agv:OJF2_76280"/>
<name>A0A5B9WED1_9BACT</name>
<protein>
    <submittedName>
        <fullName evidence="1">Toxin HigB-2</fullName>
    </submittedName>
</protein>
<evidence type="ECO:0000313" key="2">
    <source>
        <dbReference type="Proteomes" id="UP000324233"/>
    </source>
</evidence>
<dbReference type="InterPro" id="IPR009387">
    <property type="entry name" value="HigB-2"/>
</dbReference>
<dbReference type="EMBL" id="CP042997">
    <property type="protein sequence ID" value="QEH39016.1"/>
    <property type="molecule type" value="Genomic_DNA"/>
</dbReference>
<dbReference type="OrthoDB" id="197283at2"/>
<dbReference type="RefSeq" id="WP_148598385.1">
    <property type="nucleotide sequence ID" value="NZ_CP042997.1"/>
</dbReference>
<dbReference type="Proteomes" id="UP000324233">
    <property type="component" value="Chromosome"/>
</dbReference>
<organism evidence="1 2">
    <name type="scientific">Aquisphaera giovannonii</name>
    <dbReference type="NCBI Taxonomy" id="406548"/>
    <lineage>
        <taxon>Bacteria</taxon>
        <taxon>Pseudomonadati</taxon>
        <taxon>Planctomycetota</taxon>
        <taxon>Planctomycetia</taxon>
        <taxon>Isosphaerales</taxon>
        <taxon>Isosphaeraceae</taxon>
        <taxon>Aquisphaera</taxon>
    </lineage>
</organism>